<evidence type="ECO:0000256" key="1">
    <source>
        <dbReference type="ARBA" id="ARBA00004571"/>
    </source>
</evidence>
<keyword evidence="5 9" id="KW-0798">TonB box</keyword>
<dbReference type="PROSITE" id="PS52016">
    <property type="entry name" value="TONB_DEPENDENT_REC_3"/>
    <property type="match status" value="1"/>
</dbReference>
<dbReference type="EMBL" id="LT906468">
    <property type="protein sequence ID" value="SNV62562.1"/>
    <property type="molecule type" value="Genomic_DNA"/>
</dbReference>
<evidence type="ECO:0000256" key="8">
    <source>
        <dbReference type="PROSITE-ProRule" id="PRU01360"/>
    </source>
</evidence>
<dbReference type="InterPro" id="IPR023997">
    <property type="entry name" value="TonB-dep_OMP_SusC/RagA_CS"/>
</dbReference>
<keyword evidence="7 8" id="KW-0998">Cell outer membrane</keyword>
<organism evidence="13 14">
    <name type="scientific">Sphingobacterium mizutaii</name>
    <dbReference type="NCBI Taxonomy" id="1010"/>
    <lineage>
        <taxon>Bacteria</taxon>
        <taxon>Pseudomonadati</taxon>
        <taxon>Bacteroidota</taxon>
        <taxon>Sphingobacteriia</taxon>
        <taxon>Sphingobacteriales</taxon>
        <taxon>Sphingobacteriaceae</taxon>
        <taxon>Sphingobacterium</taxon>
    </lineage>
</organism>
<dbReference type="Proteomes" id="UP000215355">
    <property type="component" value="Chromosome 1"/>
</dbReference>
<feature type="transmembrane region" description="Helical" evidence="10">
    <location>
        <begin position="34"/>
        <end position="53"/>
    </location>
</feature>
<dbReference type="Gene3D" id="2.60.40.1120">
    <property type="entry name" value="Carboxypeptidase-like, regulatory domain"/>
    <property type="match status" value="1"/>
</dbReference>
<proteinExistence type="inferred from homology"/>
<dbReference type="KEGG" id="smiz:4412673_03807"/>
<evidence type="ECO:0000313" key="14">
    <source>
        <dbReference type="Proteomes" id="UP000215355"/>
    </source>
</evidence>
<dbReference type="Gene3D" id="2.170.130.10">
    <property type="entry name" value="TonB-dependent receptor, plug domain"/>
    <property type="match status" value="1"/>
</dbReference>
<evidence type="ECO:0000313" key="13">
    <source>
        <dbReference type="EMBL" id="SNV62562.1"/>
    </source>
</evidence>
<dbReference type="AlphaFoldDB" id="A0AAJ5C211"/>
<keyword evidence="4 8" id="KW-0812">Transmembrane</keyword>
<evidence type="ECO:0000259" key="11">
    <source>
        <dbReference type="Pfam" id="PF00593"/>
    </source>
</evidence>
<comment type="similarity">
    <text evidence="8 9">Belongs to the TonB-dependent receptor family.</text>
</comment>
<keyword evidence="10" id="KW-1133">Transmembrane helix</keyword>
<comment type="subcellular location">
    <subcellularLocation>
        <location evidence="1 8">Cell outer membrane</location>
        <topology evidence="1 8">Multi-pass membrane protein</topology>
    </subcellularLocation>
</comment>
<evidence type="ECO:0000256" key="7">
    <source>
        <dbReference type="ARBA" id="ARBA00023237"/>
    </source>
</evidence>
<evidence type="ECO:0000256" key="10">
    <source>
        <dbReference type="SAM" id="Phobius"/>
    </source>
</evidence>
<dbReference type="NCBIfam" id="TIGR04056">
    <property type="entry name" value="OMP_RagA_SusC"/>
    <property type="match status" value="1"/>
</dbReference>
<evidence type="ECO:0000256" key="4">
    <source>
        <dbReference type="ARBA" id="ARBA00022692"/>
    </source>
</evidence>
<dbReference type="InterPro" id="IPR039426">
    <property type="entry name" value="TonB-dep_rcpt-like"/>
</dbReference>
<keyword evidence="2 8" id="KW-0813">Transport</keyword>
<evidence type="ECO:0000256" key="3">
    <source>
        <dbReference type="ARBA" id="ARBA00022452"/>
    </source>
</evidence>
<dbReference type="InterPro" id="IPR012910">
    <property type="entry name" value="Plug_dom"/>
</dbReference>
<dbReference type="SUPFAM" id="SSF49464">
    <property type="entry name" value="Carboxypeptidase regulatory domain-like"/>
    <property type="match status" value="1"/>
</dbReference>
<dbReference type="InterPro" id="IPR036942">
    <property type="entry name" value="Beta-barrel_TonB_sf"/>
</dbReference>
<feature type="domain" description="TonB-dependent receptor-like beta-barrel" evidence="11">
    <location>
        <begin position="440"/>
        <end position="953"/>
    </location>
</feature>
<dbReference type="RefSeq" id="WP_093099456.1">
    <property type="nucleotide sequence ID" value="NZ_FNGK01000004.1"/>
</dbReference>
<dbReference type="Pfam" id="PF00593">
    <property type="entry name" value="TonB_dep_Rec_b-barrel"/>
    <property type="match status" value="1"/>
</dbReference>
<name>A0AAJ5C211_9SPHI</name>
<dbReference type="InterPro" id="IPR000531">
    <property type="entry name" value="Beta-barrel_TonB"/>
</dbReference>
<evidence type="ECO:0000259" key="12">
    <source>
        <dbReference type="Pfam" id="PF07715"/>
    </source>
</evidence>
<dbReference type="GO" id="GO:0009279">
    <property type="term" value="C:cell outer membrane"/>
    <property type="evidence" value="ECO:0007669"/>
    <property type="project" value="UniProtKB-SubCell"/>
</dbReference>
<keyword evidence="6 8" id="KW-0472">Membrane</keyword>
<dbReference type="InterPro" id="IPR023996">
    <property type="entry name" value="TonB-dep_OMP_SusC/RagA"/>
</dbReference>
<evidence type="ECO:0000256" key="6">
    <source>
        <dbReference type="ARBA" id="ARBA00023136"/>
    </source>
</evidence>
<evidence type="ECO:0000256" key="9">
    <source>
        <dbReference type="RuleBase" id="RU003357"/>
    </source>
</evidence>
<reference evidence="13 14" key="1">
    <citation type="submission" date="2017-06" db="EMBL/GenBank/DDBJ databases">
        <authorList>
            <consortium name="Pathogen Informatics"/>
        </authorList>
    </citation>
    <scope>NUCLEOTIDE SEQUENCE [LARGE SCALE GENOMIC DNA]</scope>
    <source>
        <strain evidence="13 14">NCTC12149</strain>
    </source>
</reference>
<gene>
    <name evidence="13" type="ORF">SAMEA4412673_03807</name>
</gene>
<evidence type="ECO:0000256" key="5">
    <source>
        <dbReference type="ARBA" id="ARBA00023077"/>
    </source>
</evidence>
<protein>
    <submittedName>
        <fullName evidence="13">TonB-linked outer membrane protein, SusC/RagA family</fullName>
    </submittedName>
</protein>
<dbReference type="InterPro" id="IPR037066">
    <property type="entry name" value="Plug_dom_sf"/>
</dbReference>
<dbReference type="Pfam" id="PF07715">
    <property type="entry name" value="Plug"/>
    <property type="match status" value="1"/>
</dbReference>
<dbReference type="Gene3D" id="2.40.170.20">
    <property type="entry name" value="TonB-dependent receptor, beta-barrel domain"/>
    <property type="match status" value="1"/>
</dbReference>
<dbReference type="InterPro" id="IPR008969">
    <property type="entry name" value="CarboxyPept-like_regulatory"/>
</dbReference>
<sequence length="1098" mass="122911">MQHKTFKNAIPKFLLRSSSAVKPFINENYCLKEIFLFPILLTIGFFLLGNQLVAQEHLTMETKGKLATGTVLDAVTGKPVQGVSIRGLEVEAKTDSKGRFQLSSDSSERRISLSHVGYRDTAILWDPSILSMEIMLVPVANMIEQVEVVSTGYQSIPRERATGSFSFVDSKTIRRNPGMSLLSRLNGVTNGLLIDRNTGNPDGLSVRGRSTIFSSTRPLIVVDNFPYEGDLDNINPNDIQSVTVLKDATAASIWGVRSGNGVIVITTKKPKDRLSVEFSSNFLFRKRPDLSTERWMSSSDFIDSEIFLFEKGYYDRDINVPYQQISPVVEILAQVRDGSLSELQGNSQIDGYRGQDVRADLEKYFYRDLFQHQQQFSVSSSTPSFRNILSGGIDRSISDRVGSENGRTSVRNASIWSLLKDRMTLNSEVWYVQSSSQVGNSQGYTPKYPYERLADGNGNALEASYGTSTLRRSYTDTAGSGHLLDWKYRPLDELRGSLSSSELSDKQLRFNFGIKGKLYRSLSLGISYLNSTNWQEGSLLYGKESFYVRNLVNQFSSFDPVNGTMVSPIPVGGILSRNGTRMGSRYGRAQADWNETIADRHSISGLLGMEFRQDRRTFEDHGLLYGYDPVLENFSTVDIFTYFPLYHKGTYSRIANGGSRTRYVDNNRSFYGLVSYSYRGNLALNASFRKDESNIFGVKANQKGVPLWSVGAAYSFHEAIGWKPLDMLKLRATYGYNGNIDKNTSAFLTSTLFRTLNPWGYPIDRILNPPNSTLRWERVRNVNIGLDFSLFGDRFGGSLEYYSKKGMDLMGNSPLAPQTGVTEFYGNVANTLTDGVDLQLRALWLERGGFGFRSDLIFNAVSDRVTKYLMDPGANRDIVFASGIVPLVGHPINSLVLFRSSGLDGNGDPKGWSDGGPSTEYSDILNGLDRTGITIMGSKVPTRFGSLRNTVSYRGAELSFQVLYKWGNFVRVNNSFSSNGLISGSYRFSDYASRWQEAGDEGSTDVPRFNYPMNANREDFYQSSEVLAIPGGTVRLQDVRLSYLVRPFEGRRNSALQLYVYASNLGLLWKQNDRGLNPDLISGYRVPSEWSIGMKFNY</sequence>
<dbReference type="NCBIfam" id="TIGR04057">
    <property type="entry name" value="SusC_RagA_signa"/>
    <property type="match status" value="1"/>
</dbReference>
<accession>A0AAJ5C211</accession>
<evidence type="ECO:0000256" key="2">
    <source>
        <dbReference type="ARBA" id="ARBA00022448"/>
    </source>
</evidence>
<keyword evidence="3 8" id="KW-1134">Transmembrane beta strand</keyword>
<dbReference type="SUPFAM" id="SSF56935">
    <property type="entry name" value="Porins"/>
    <property type="match status" value="1"/>
</dbReference>
<feature type="domain" description="TonB-dependent receptor plug" evidence="12">
    <location>
        <begin position="159"/>
        <end position="262"/>
    </location>
</feature>